<sequence length="1051" mass="120859">MSSGKWTLVVSDINHDCLLYISNEGDIVSTLSLPSLATDICRWDSNQIGVTLPLQKQLRVIGNLSKTVRSVSLRQPYVWVCKLGKGQIVCNCDKPSRLDILAIKNYNQAEIIHRINIPFVVKSLSIENETLKLLIVTRGKAFQYNTRIDGGGHGTGDHHPCSIKMVPSVLMSQVKRPLNLYGGSIDQMFVYLIENSRMFAINDHNLLVNDLVTNNQLNYYIDLVDVFSRNISVSEMLSSSLYLQDLTVSDKARRVVVPPDLADNQSVSICCSVITENNLIAGYDINNKNIKILTFDGQFLDSVKLNGNDVKMCRWQSNTLVITTDDDKHELLTLKVEFPLLLVNYQTRNKYQCVACLSDNLLVCSTCSDKLSLYITSIDEMHSAVNVLQQINIPEALTQETNVNYIYYICDIIVTANDVIIVNNKRFIIFFNSDGQYLHSVRHYMQHTSYYNRMTSDDSFLYINSQWERSSGLYNQYDKIVCFNQTGEYNRIFLKRIYKYETDISNMNCKGPTFIGSHWSSNCNKLYVEGLFRFNRERFSVSRLQTDEFPVQVKDFDISDEGKTVVCEKANNGNVKIFDEDGELLCCRNVGSLVGGVCFTQEGDIMVTVPKRQEVFQLKKQDLKKYKTWESQVPYLVIWRKVGNIYWCVHINLIDCDGIKIDGDQVNILESVSLLNLDSDFHFPSMTSQMNKEIFTSELINKVKYTGGDEGGVRRGKSGEIIGHGRLKVRCGNFMAVSMRGIDEISVRRLPHRTAMIPLSIPTCVEPVNYDDNRDYNSKLIKLDDDVYVLLFRDTVTLISTTTGDILQHKQLPQQPLGICRWTDQCFIVIFGKEMVVFNRDLCHLKTINTEKYYNRIYKYNVNQLVCGGHYVKGRNEGGKYNYCYYVDIVDIDGRRCKYSREVCSGEVKVEEEVVVMFDLAVTSDGNIIIGKWESEELEQRNNDGHYEIFWYKEHLVRSIKVPRYANYYIHKPYLTTHHECIYTTDADNNIYEIPGHIEYQTSKDLEKYLLLRGEDNEVYKVLGFDISDNSFMVFGIIPGRHSFAFFHYDK</sequence>
<dbReference type="OrthoDB" id="3444203at2759"/>
<dbReference type="InterPro" id="IPR011041">
    <property type="entry name" value="Quinoprot_gluc/sorb_DH_b-prop"/>
</dbReference>
<proteinExistence type="predicted"/>
<protein>
    <submittedName>
        <fullName evidence="1">Uncharacterized protein</fullName>
    </submittedName>
</protein>
<dbReference type="EMBL" id="KQ419623">
    <property type="protein sequence ID" value="KOF82815.1"/>
    <property type="molecule type" value="Genomic_DNA"/>
</dbReference>
<gene>
    <name evidence="1" type="ORF">OCBIM_22024743mg</name>
</gene>
<dbReference type="STRING" id="37653.A0A0L8H207"/>
<dbReference type="AlphaFoldDB" id="A0A0L8H207"/>
<dbReference type="SUPFAM" id="SSF101898">
    <property type="entry name" value="NHL repeat"/>
    <property type="match status" value="1"/>
</dbReference>
<organism evidence="1">
    <name type="scientific">Octopus bimaculoides</name>
    <name type="common">California two-spotted octopus</name>
    <dbReference type="NCBI Taxonomy" id="37653"/>
    <lineage>
        <taxon>Eukaryota</taxon>
        <taxon>Metazoa</taxon>
        <taxon>Spiralia</taxon>
        <taxon>Lophotrochozoa</taxon>
        <taxon>Mollusca</taxon>
        <taxon>Cephalopoda</taxon>
        <taxon>Coleoidea</taxon>
        <taxon>Octopodiformes</taxon>
        <taxon>Octopoda</taxon>
        <taxon>Incirrata</taxon>
        <taxon>Octopodidae</taxon>
        <taxon>Octopus</taxon>
    </lineage>
</organism>
<reference evidence="1" key="1">
    <citation type="submission" date="2015-07" db="EMBL/GenBank/DDBJ databases">
        <title>MeaNS - Measles Nucleotide Surveillance Program.</title>
        <authorList>
            <person name="Tran T."/>
            <person name="Druce J."/>
        </authorList>
    </citation>
    <scope>NUCLEOTIDE SEQUENCE</scope>
    <source>
        <strain evidence="1">UCB-OBI-ISO-001</strain>
        <tissue evidence="1">Gonad</tissue>
    </source>
</reference>
<dbReference type="SUPFAM" id="SSF50952">
    <property type="entry name" value="Soluble quinoprotein glucose dehydrogenase"/>
    <property type="match status" value="1"/>
</dbReference>
<evidence type="ECO:0000313" key="1">
    <source>
        <dbReference type="EMBL" id="KOF82815.1"/>
    </source>
</evidence>
<accession>A0A0L8H207</accession>
<name>A0A0L8H207_OCTBM</name>